<name>A0A9Q1KAC0_9CARY</name>
<accession>A0A9Q1KAC0</accession>
<evidence type="ECO:0000313" key="1">
    <source>
        <dbReference type="EMBL" id="KAJ8439299.1"/>
    </source>
</evidence>
<sequence>MPLLPFLSPLSSSTIGATLMAPNVINLITVQLSTPEDFLSWHTQFMAILVSHGLLYFMDGSYRLPASVLTSSTDESIRNPDFSNWMRALELKCMLTTIHKSDSQSMDAYLCDIKTITDNLAVVNSLIPQSDLVHYALLGLSQEYETLVTTLTHVPMNLTFDDLCRHLLLYKQCLKILRT</sequence>
<gene>
    <name evidence="1" type="ORF">Cgig2_006435</name>
</gene>
<evidence type="ECO:0000313" key="2">
    <source>
        <dbReference type="Proteomes" id="UP001153076"/>
    </source>
</evidence>
<dbReference type="Proteomes" id="UP001153076">
    <property type="component" value="Unassembled WGS sequence"/>
</dbReference>
<organism evidence="1 2">
    <name type="scientific">Carnegiea gigantea</name>
    <dbReference type="NCBI Taxonomy" id="171969"/>
    <lineage>
        <taxon>Eukaryota</taxon>
        <taxon>Viridiplantae</taxon>
        <taxon>Streptophyta</taxon>
        <taxon>Embryophyta</taxon>
        <taxon>Tracheophyta</taxon>
        <taxon>Spermatophyta</taxon>
        <taxon>Magnoliopsida</taxon>
        <taxon>eudicotyledons</taxon>
        <taxon>Gunneridae</taxon>
        <taxon>Pentapetalae</taxon>
        <taxon>Caryophyllales</taxon>
        <taxon>Cactineae</taxon>
        <taxon>Cactaceae</taxon>
        <taxon>Cactoideae</taxon>
        <taxon>Echinocereeae</taxon>
        <taxon>Carnegiea</taxon>
    </lineage>
</organism>
<protein>
    <submittedName>
        <fullName evidence="1">Uncharacterized protein</fullName>
    </submittedName>
</protein>
<dbReference type="OrthoDB" id="1166629at2759"/>
<dbReference type="PANTHER" id="PTHR47481:SF5">
    <property type="entry name" value="RIBONUCLEASE H-LIKE DOMAIN, GAG-PRE-INTEGRASE DOMAIN, GAG-POLYPEPTIDE OF LTR COPIA-TYPE-RELATED"/>
    <property type="match status" value="1"/>
</dbReference>
<proteinExistence type="predicted"/>
<comment type="caution">
    <text evidence="1">The sequence shown here is derived from an EMBL/GenBank/DDBJ whole genome shotgun (WGS) entry which is preliminary data.</text>
</comment>
<reference evidence="1" key="1">
    <citation type="submission" date="2022-04" db="EMBL/GenBank/DDBJ databases">
        <title>Carnegiea gigantea Genome sequencing and assembly v2.</title>
        <authorList>
            <person name="Copetti D."/>
            <person name="Sanderson M.J."/>
            <person name="Burquez A."/>
            <person name="Wojciechowski M.F."/>
        </authorList>
    </citation>
    <scope>NUCLEOTIDE SEQUENCE</scope>
    <source>
        <strain evidence="1">SGP5-SGP5p</strain>
        <tissue evidence="1">Aerial part</tissue>
    </source>
</reference>
<dbReference type="EMBL" id="JAKOGI010000223">
    <property type="protein sequence ID" value="KAJ8439299.1"/>
    <property type="molecule type" value="Genomic_DNA"/>
</dbReference>
<dbReference type="Pfam" id="PF14223">
    <property type="entry name" value="Retrotran_gag_2"/>
    <property type="match status" value="1"/>
</dbReference>
<keyword evidence="2" id="KW-1185">Reference proteome</keyword>
<dbReference type="AlphaFoldDB" id="A0A9Q1KAC0"/>
<dbReference type="PANTHER" id="PTHR47481">
    <property type="match status" value="1"/>
</dbReference>